<protein>
    <submittedName>
        <fullName evidence="2">Uncharacterized protein</fullName>
    </submittedName>
</protein>
<dbReference type="AlphaFoldDB" id="A0A1D7QKT4"/>
<accession>A0A1D7QKT4</accession>
<keyword evidence="1" id="KW-0812">Transmembrane</keyword>
<feature type="transmembrane region" description="Helical" evidence="1">
    <location>
        <begin position="76"/>
        <end position="96"/>
    </location>
</feature>
<evidence type="ECO:0000313" key="3">
    <source>
        <dbReference type="Proteomes" id="UP000094313"/>
    </source>
</evidence>
<keyword evidence="1" id="KW-1133">Transmembrane helix</keyword>
<sequence>MGDQNITAELLKKYHSGLCSPEEIQEVLAWMDSDEEAPPSLHSLEEEQEIEQSLWNSIHRSTLAKDQKNRIKRLQLYRYGIAASLLISLSALFFFYHQNQSIKTTFVNIKNFGTDGTIEKNIGGLILTALPKTNVHAVLNQSMYSGDVSFCDAVLVRNESPNDINLQFLNTCSSGIAKPKNYILKTGITYVAVRVDWKSPEIIVVDQRYLEDLLPLNVAMRINKKIQSI</sequence>
<dbReference type="KEGG" id="psty:BFS30_19830"/>
<reference evidence="2 3" key="1">
    <citation type="submission" date="2016-08" db="EMBL/GenBank/DDBJ databases">
        <authorList>
            <person name="Seilhamer J.J."/>
        </authorList>
    </citation>
    <scope>NUCLEOTIDE SEQUENCE [LARGE SCALE GENOMIC DNA]</scope>
    <source>
        <strain evidence="2 3">DX4</strain>
    </source>
</reference>
<keyword evidence="3" id="KW-1185">Reference proteome</keyword>
<dbReference type="OrthoDB" id="1345370at2"/>
<evidence type="ECO:0000313" key="2">
    <source>
        <dbReference type="EMBL" id="AOM79219.1"/>
    </source>
</evidence>
<evidence type="ECO:0000256" key="1">
    <source>
        <dbReference type="SAM" id="Phobius"/>
    </source>
</evidence>
<dbReference type="RefSeq" id="WP_069380882.1">
    <property type="nucleotide sequence ID" value="NZ_CP017141.1"/>
</dbReference>
<keyword evidence="1" id="KW-0472">Membrane</keyword>
<name>A0A1D7QKT4_9SPHI</name>
<dbReference type="EMBL" id="CP017141">
    <property type="protein sequence ID" value="AOM79219.1"/>
    <property type="molecule type" value="Genomic_DNA"/>
</dbReference>
<proteinExistence type="predicted"/>
<gene>
    <name evidence="2" type="ORF">BFS30_19830</name>
</gene>
<organism evidence="2 3">
    <name type="scientific">Pedobacter steynii</name>
    <dbReference type="NCBI Taxonomy" id="430522"/>
    <lineage>
        <taxon>Bacteria</taxon>
        <taxon>Pseudomonadati</taxon>
        <taxon>Bacteroidota</taxon>
        <taxon>Sphingobacteriia</taxon>
        <taxon>Sphingobacteriales</taxon>
        <taxon>Sphingobacteriaceae</taxon>
        <taxon>Pedobacter</taxon>
    </lineage>
</organism>
<dbReference type="Proteomes" id="UP000094313">
    <property type="component" value="Chromosome"/>
</dbReference>